<dbReference type="AlphaFoldDB" id="A0A9W4X306"/>
<feature type="non-terminal residue" evidence="1">
    <location>
        <position position="1"/>
    </location>
</feature>
<name>A0A9W4X306_9GLOM</name>
<accession>A0A9W4X306</accession>
<reference evidence="1" key="1">
    <citation type="submission" date="2022-08" db="EMBL/GenBank/DDBJ databases">
        <authorList>
            <person name="Kallberg Y."/>
            <person name="Tangrot J."/>
            <person name="Rosling A."/>
        </authorList>
    </citation>
    <scope>NUCLEOTIDE SEQUENCE</scope>
    <source>
        <strain evidence="1">Wild A</strain>
    </source>
</reference>
<evidence type="ECO:0000313" key="1">
    <source>
        <dbReference type="EMBL" id="CAI2198353.1"/>
    </source>
</evidence>
<keyword evidence="2" id="KW-1185">Reference proteome</keyword>
<comment type="caution">
    <text evidence="1">The sequence shown here is derived from an EMBL/GenBank/DDBJ whole genome shotgun (WGS) entry which is preliminary data.</text>
</comment>
<dbReference type="EMBL" id="CAMKVN010018435">
    <property type="protein sequence ID" value="CAI2198353.1"/>
    <property type="molecule type" value="Genomic_DNA"/>
</dbReference>
<sequence>MSSNLLKVEQVKAWSRERVKMFLQENRARLDLEDEDIDKIYT</sequence>
<gene>
    <name evidence="1" type="ORF">FWILDA_LOCUS18530</name>
</gene>
<organism evidence="1 2">
    <name type="scientific">Funneliformis geosporum</name>
    <dbReference type="NCBI Taxonomy" id="1117311"/>
    <lineage>
        <taxon>Eukaryota</taxon>
        <taxon>Fungi</taxon>
        <taxon>Fungi incertae sedis</taxon>
        <taxon>Mucoromycota</taxon>
        <taxon>Glomeromycotina</taxon>
        <taxon>Glomeromycetes</taxon>
        <taxon>Glomerales</taxon>
        <taxon>Glomeraceae</taxon>
        <taxon>Funneliformis</taxon>
    </lineage>
</organism>
<proteinExistence type="predicted"/>
<evidence type="ECO:0000313" key="2">
    <source>
        <dbReference type="Proteomes" id="UP001153678"/>
    </source>
</evidence>
<protein>
    <submittedName>
        <fullName evidence="1">2136_t:CDS:1</fullName>
    </submittedName>
</protein>
<dbReference type="Proteomes" id="UP001153678">
    <property type="component" value="Unassembled WGS sequence"/>
</dbReference>
<dbReference type="OrthoDB" id="2411216at2759"/>